<evidence type="ECO:0000313" key="3">
    <source>
        <dbReference type="Proteomes" id="UP000219048"/>
    </source>
</evidence>
<feature type="chain" id="PRO_5013238964" description="Cardiolipin synthetase" evidence="1">
    <location>
        <begin position="21"/>
        <end position="223"/>
    </location>
</feature>
<protein>
    <recommendedName>
        <fullName evidence="4">Cardiolipin synthetase</fullName>
    </recommendedName>
</protein>
<dbReference type="PROSITE" id="PS51257">
    <property type="entry name" value="PROKAR_LIPOPROTEIN"/>
    <property type="match status" value="1"/>
</dbReference>
<dbReference type="Proteomes" id="UP000219048">
    <property type="component" value="Unassembled WGS sequence"/>
</dbReference>
<dbReference type="EMBL" id="OBEH01000003">
    <property type="protein sequence ID" value="SNZ00733.1"/>
    <property type="molecule type" value="Genomic_DNA"/>
</dbReference>
<sequence length="223" mass="26154">MRNLFLLGLAILLLSSCASTQLVSNWKNPDYAIFDASKVLIVGMTQNEDTRIDFETKLRREFKKRNIEAMRSIDLFDVSFTDSAKSEEELDEVEQQLLDKDFDAILFTKVIGSQDFKKFRKRMSEINGLYGKFKDDYLEYQPIYYESDYYDEYTVYHAETSLYCICVDKERELIWRGGIEITDPVNIEKTVGEYIKLIVIALEEQNIIFRKETKDEDNESVGL</sequence>
<evidence type="ECO:0000256" key="1">
    <source>
        <dbReference type="SAM" id="SignalP"/>
    </source>
</evidence>
<evidence type="ECO:0000313" key="2">
    <source>
        <dbReference type="EMBL" id="SNZ00733.1"/>
    </source>
</evidence>
<reference evidence="3" key="1">
    <citation type="submission" date="2017-09" db="EMBL/GenBank/DDBJ databases">
        <authorList>
            <person name="Varghese N."/>
            <person name="Submissions S."/>
        </authorList>
    </citation>
    <scope>NUCLEOTIDE SEQUENCE [LARGE SCALE GENOMIC DNA]</scope>
    <source>
        <strain evidence="3">DSM 25885</strain>
    </source>
</reference>
<accession>A0A285MVM4</accession>
<gene>
    <name evidence="2" type="ORF">SAMN06265377_2559</name>
</gene>
<evidence type="ECO:0008006" key="4">
    <source>
        <dbReference type="Google" id="ProtNLM"/>
    </source>
</evidence>
<dbReference type="AlphaFoldDB" id="A0A285MVM4"/>
<organism evidence="2 3">
    <name type="scientific">Flagellimonas pacifica</name>
    <dbReference type="NCBI Taxonomy" id="1247520"/>
    <lineage>
        <taxon>Bacteria</taxon>
        <taxon>Pseudomonadati</taxon>
        <taxon>Bacteroidota</taxon>
        <taxon>Flavobacteriia</taxon>
        <taxon>Flavobacteriales</taxon>
        <taxon>Flavobacteriaceae</taxon>
        <taxon>Flagellimonas</taxon>
    </lineage>
</organism>
<feature type="signal peptide" evidence="1">
    <location>
        <begin position="1"/>
        <end position="20"/>
    </location>
</feature>
<dbReference type="OrthoDB" id="6077795at2"/>
<keyword evidence="3" id="KW-1185">Reference proteome</keyword>
<keyword evidence="1" id="KW-0732">Signal</keyword>
<proteinExistence type="predicted"/>
<name>A0A285MVM4_9FLAO</name>
<dbReference type="RefSeq" id="WP_097046163.1">
    <property type="nucleotide sequence ID" value="NZ_OBEH01000003.1"/>
</dbReference>